<dbReference type="Proteomes" id="UP000585614">
    <property type="component" value="Unassembled WGS sequence"/>
</dbReference>
<sequence length="154" mass="16633">MPSPATSSRLRSHKPGPHAYCSPHGASPAGCRSPLLLYIPSSSVQKGDGQGPFHGSGLWENLGTKKRKDLLWWRCWEKRGWGRCSPARRCGTPRSRCFGSSVVLNPAGGARTHRPVGPQGTGTGQFPKQQTAFLKALPLTTIPSLPKSIVKYGF</sequence>
<evidence type="ECO:0000256" key="1">
    <source>
        <dbReference type="SAM" id="MobiDB-lite"/>
    </source>
</evidence>
<feature type="region of interest" description="Disordered" evidence="1">
    <location>
        <begin position="1"/>
        <end position="23"/>
    </location>
</feature>
<protein>
    <submittedName>
        <fullName evidence="2">Uncharacterized protein</fullName>
    </submittedName>
</protein>
<comment type="caution">
    <text evidence="2">The sequence shown here is derived from an EMBL/GenBank/DDBJ whole genome shotgun (WGS) entry which is preliminary data.</text>
</comment>
<dbReference type="EMBL" id="JACAGC010000026">
    <property type="protein sequence ID" value="KAF6276069.1"/>
    <property type="molecule type" value="Genomic_DNA"/>
</dbReference>
<name>A0A7J7RIV1_RHIFE</name>
<dbReference type="AlphaFoldDB" id="A0A7J7RIV1"/>
<organism evidence="2 3">
    <name type="scientific">Rhinolophus ferrumequinum</name>
    <name type="common">Greater horseshoe bat</name>
    <dbReference type="NCBI Taxonomy" id="59479"/>
    <lineage>
        <taxon>Eukaryota</taxon>
        <taxon>Metazoa</taxon>
        <taxon>Chordata</taxon>
        <taxon>Craniata</taxon>
        <taxon>Vertebrata</taxon>
        <taxon>Euteleostomi</taxon>
        <taxon>Mammalia</taxon>
        <taxon>Eutheria</taxon>
        <taxon>Laurasiatheria</taxon>
        <taxon>Chiroptera</taxon>
        <taxon>Yinpterochiroptera</taxon>
        <taxon>Rhinolophoidea</taxon>
        <taxon>Rhinolophidae</taxon>
        <taxon>Rhinolophinae</taxon>
        <taxon>Rhinolophus</taxon>
    </lineage>
</organism>
<reference evidence="2 3" key="1">
    <citation type="journal article" date="2020" name="Nature">
        <title>Six reference-quality genomes reveal evolution of bat adaptations.</title>
        <authorList>
            <person name="Jebb D."/>
            <person name="Huang Z."/>
            <person name="Pippel M."/>
            <person name="Hughes G.M."/>
            <person name="Lavrichenko K."/>
            <person name="Devanna P."/>
            <person name="Winkler S."/>
            <person name="Jermiin L.S."/>
            <person name="Skirmuntt E.C."/>
            <person name="Katzourakis A."/>
            <person name="Burkitt-Gray L."/>
            <person name="Ray D.A."/>
            <person name="Sullivan K.A.M."/>
            <person name="Roscito J.G."/>
            <person name="Kirilenko B.M."/>
            <person name="Davalos L.M."/>
            <person name="Corthals A.P."/>
            <person name="Power M.L."/>
            <person name="Jones G."/>
            <person name="Ransome R.D."/>
            <person name="Dechmann D.K.N."/>
            <person name="Locatelli A.G."/>
            <person name="Puechmaille S.J."/>
            <person name="Fedrigo O."/>
            <person name="Jarvis E.D."/>
            <person name="Hiller M."/>
            <person name="Vernes S.C."/>
            <person name="Myers E.W."/>
            <person name="Teeling E.C."/>
        </authorList>
    </citation>
    <scope>NUCLEOTIDE SEQUENCE [LARGE SCALE GENOMIC DNA]</scope>
    <source>
        <strain evidence="2">MRhiFer1</strain>
        <tissue evidence="2">Lung</tissue>
    </source>
</reference>
<accession>A0A7J7RIV1</accession>
<evidence type="ECO:0000313" key="3">
    <source>
        <dbReference type="Proteomes" id="UP000585614"/>
    </source>
</evidence>
<gene>
    <name evidence="2" type="ORF">mRhiFer1_009425</name>
</gene>
<proteinExistence type="predicted"/>
<evidence type="ECO:0000313" key="2">
    <source>
        <dbReference type="EMBL" id="KAF6276069.1"/>
    </source>
</evidence>